<reference evidence="7" key="1">
    <citation type="journal article" date="2017" name="Nat. Ecol. Evol.">
        <title>Genome expansion and lineage-specific genetic innovations in the forest pathogenic fungi Armillaria.</title>
        <authorList>
            <person name="Sipos G."/>
            <person name="Prasanna A.N."/>
            <person name="Walter M.C."/>
            <person name="O'Connor E."/>
            <person name="Balint B."/>
            <person name="Krizsan K."/>
            <person name="Kiss B."/>
            <person name="Hess J."/>
            <person name="Varga T."/>
            <person name="Slot J."/>
            <person name="Riley R."/>
            <person name="Boka B."/>
            <person name="Rigling D."/>
            <person name="Barry K."/>
            <person name="Lee J."/>
            <person name="Mihaltcheva S."/>
            <person name="LaButti K."/>
            <person name="Lipzen A."/>
            <person name="Waldron R."/>
            <person name="Moloney N.M."/>
            <person name="Sperisen C."/>
            <person name="Kredics L."/>
            <person name="Vagvoelgyi C."/>
            <person name="Patrignani A."/>
            <person name="Fitzpatrick D."/>
            <person name="Nagy I."/>
            <person name="Doyle S."/>
            <person name="Anderson J.B."/>
            <person name="Grigoriev I.V."/>
            <person name="Gueldener U."/>
            <person name="Muensterkoetter M."/>
            <person name="Nagy L.G."/>
        </authorList>
    </citation>
    <scope>NUCLEOTIDE SEQUENCE [LARGE SCALE GENOMIC DNA]</scope>
    <source>
        <strain evidence="7">28-4</strain>
    </source>
</reference>
<evidence type="ECO:0000256" key="3">
    <source>
        <dbReference type="ARBA" id="ARBA00022807"/>
    </source>
</evidence>
<accession>A0A2H3BEG6</accession>
<keyword evidence="3" id="KW-0378">Hydrolase</keyword>
<keyword evidence="3" id="KW-0645">Protease</keyword>
<feature type="compositionally biased region" description="Polar residues" evidence="4">
    <location>
        <begin position="1"/>
        <end position="11"/>
    </location>
</feature>
<evidence type="ECO:0000313" key="6">
    <source>
        <dbReference type="EMBL" id="PBK68060.1"/>
    </source>
</evidence>
<dbReference type="GO" id="GO:0004197">
    <property type="term" value="F:cysteine-type endopeptidase activity"/>
    <property type="evidence" value="ECO:0007669"/>
    <property type="project" value="InterPro"/>
</dbReference>
<feature type="compositionally biased region" description="Basic and acidic residues" evidence="4">
    <location>
        <begin position="14"/>
        <end position="32"/>
    </location>
</feature>
<keyword evidence="7" id="KW-1185">Reference proteome</keyword>
<dbReference type="PANTHER" id="PTHR48104:SF30">
    <property type="entry name" value="METACASPASE-1"/>
    <property type="match status" value="1"/>
</dbReference>
<dbReference type="InterPro" id="IPR050452">
    <property type="entry name" value="Metacaspase"/>
</dbReference>
<comment type="similarity">
    <text evidence="1">Belongs to the peptidase C14B family.</text>
</comment>
<dbReference type="EMBL" id="KZ293434">
    <property type="protein sequence ID" value="PBK68060.1"/>
    <property type="molecule type" value="Genomic_DNA"/>
</dbReference>
<evidence type="ECO:0000256" key="1">
    <source>
        <dbReference type="ARBA" id="ARBA00009005"/>
    </source>
</evidence>
<dbReference type="InterPro" id="IPR011600">
    <property type="entry name" value="Pept_C14_caspase"/>
</dbReference>
<proteinExistence type="inferred from homology"/>
<dbReference type="InterPro" id="IPR029030">
    <property type="entry name" value="Caspase-like_dom_sf"/>
</dbReference>
<evidence type="ECO:0000256" key="4">
    <source>
        <dbReference type="SAM" id="MobiDB-lite"/>
    </source>
</evidence>
<sequence>MSNSEADSPTTEFIDDKHDTQIEQPSDCKTEVNEGTASDDQVNTEQLSSSSPRSASGECGETLQSESHHDDSERNGFAPPDYSYSPPNPNDLKIRELEQREADLAKAYGMPGPDIDTDAVLQETKNRAKSDSRYNASLDMLHELYRFRSHLARPREPRSENGRPSAESILSQATRWGIPRDVSRIWALIIGINKYHVDLKPLNGCINDGYLMNEYITKDLGVPQDHVRCLFDEHATRAGILSALEDLYTNTRIHRGDIIIIYFAGHGASYLCSGHHENEFGEKVKPQQSAGRWCPCPVEAICPVDRGDYNPHFPSGKVPDIDDREINTHLSRLSRAKGYRITVILDCCHSGGATREDSDTVARSLPPLSRAVYDDMRSYSFGSGSDFSDWIPSVPEEEWRPDMSCHVVIAACRGHQTTGERESEETGISHGIFTRVLVETLRYLSSVQLTYVLLLDALPVQLFRWQTPVVAGDAKGKLLWSQEDQETISGPATIFFAGNAQTHWRLN</sequence>
<feature type="domain" description="Peptidase C14 caspase" evidence="5">
    <location>
        <begin position="186"/>
        <end position="443"/>
    </location>
</feature>
<feature type="compositionally biased region" description="Polar residues" evidence="4">
    <location>
        <begin position="33"/>
        <end position="54"/>
    </location>
</feature>
<keyword evidence="2" id="KW-0053">Apoptosis</keyword>
<dbReference type="Proteomes" id="UP000218334">
    <property type="component" value="Unassembled WGS sequence"/>
</dbReference>
<dbReference type="GO" id="GO:0005737">
    <property type="term" value="C:cytoplasm"/>
    <property type="evidence" value="ECO:0007669"/>
    <property type="project" value="TreeGrafter"/>
</dbReference>
<dbReference type="AlphaFoldDB" id="A0A2H3BEG6"/>
<evidence type="ECO:0000259" key="5">
    <source>
        <dbReference type="Pfam" id="PF00656"/>
    </source>
</evidence>
<feature type="region of interest" description="Disordered" evidence="4">
    <location>
        <begin position="1"/>
        <end position="91"/>
    </location>
</feature>
<dbReference type="GO" id="GO:0006915">
    <property type="term" value="P:apoptotic process"/>
    <property type="evidence" value="ECO:0007669"/>
    <property type="project" value="UniProtKB-KW"/>
</dbReference>
<dbReference type="Pfam" id="PF00656">
    <property type="entry name" value="Peptidase_C14"/>
    <property type="match status" value="1"/>
</dbReference>
<keyword evidence="3" id="KW-0788">Thiol protease</keyword>
<dbReference type="STRING" id="1076256.A0A2H3BEG6"/>
<protein>
    <recommendedName>
        <fullName evidence="5">Peptidase C14 caspase domain-containing protein</fullName>
    </recommendedName>
</protein>
<dbReference type="GO" id="GO:0006508">
    <property type="term" value="P:proteolysis"/>
    <property type="evidence" value="ECO:0007669"/>
    <property type="project" value="InterPro"/>
</dbReference>
<organism evidence="6 7">
    <name type="scientific">Armillaria solidipes</name>
    <dbReference type="NCBI Taxonomy" id="1076256"/>
    <lineage>
        <taxon>Eukaryota</taxon>
        <taxon>Fungi</taxon>
        <taxon>Dikarya</taxon>
        <taxon>Basidiomycota</taxon>
        <taxon>Agaricomycotina</taxon>
        <taxon>Agaricomycetes</taxon>
        <taxon>Agaricomycetidae</taxon>
        <taxon>Agaricales</taxon>
        <taxon>Marasmiineae</taxon>
        <taxon>Physalacriaceae</taxon>
        <taxon>Armillaria</taxon>
    </lineage>
</organism>
<evidence type="ECO:0000313" key="7">
    <source>
        <dbReference type="Proteomes" id="UP000218334"/>
    </source>
</evidence>
<gene>
    <name evidence="6" type="ORF">ARMSODRAFT_1020089</name>
</gene>
<name>A0A2H3BEG6_9AGAR</name>
<dbReference type="PANTHER" id="PTHR48104">
    <property type="entry name" value="METACASPASE-4"/>
    <property type="match status" value="1"/>
</dbReference>
<evidence type="ECO:0000256" key="2">
    <source>
        <dbReference type="ARBA" id="ARBA00022703"/>
    </source>
</evidence>
<dbReference type="SUPFAM" id="SSF52129">
    <property type="entry name" value="Caspase-like"/>
    <property type="match status" value="1"/>
</dbReference>
<dbReference type="Gene3D" id="3.40.50.1460">
    <property type="match status" value="1"/>
</dbReference>